<gene>
    <name evidence="1" type="ORF">SAMN04489864_101135</name>
</gene>
<protein>
    <submittedName>
        <fullName evidence="1">Uncharacterized protein</fullName>
    </submittedName>
</protein>
<name>A0A1I2SZD1_9SPHI</name>
<evidence type="ECO:0000313" key="2">
    <source>
        <dbReference type="Proteomes" id="UP000199666"/>
    </source>
</evidence>
<evidence type="ECO:0000313" key="1">
    <source>
        <dbReference type="EMBL" id="SFG58114.1"/>
    </source>
</evidence>
<reference evidence="1 2" key="1">
    <citation type="submission" date="2016-10" db="EMBL/GenBank/DDBJ databases">
        <authorList>
            <person name="de Groot N.N."/>
        </authorList>
    </citation>
    <scope>NUCLEOTIDE SEQUENCE [LARGE SCALE GENOMIC DNA]</scope>
    <source>
        <strain evidence="1 2">DSM 18684</strain>
    </source>
</reference>
<dbReference type="AlphaFoldDB" id="A0A1I2SZD1"/>
<organism evidence="1 2">
    <name type="scientific">Pedobacter insulae</name>
    <dbReference type="NCBI Taxonomy" id="414048"/>
    <lineage>
        <taxon>Bacteria</taxon>
        <taxon>Pseudomonadati</taxon>
        <taxon>Bacteroidota</taxon>
        <taxon>Sphingobacteriia</taxon>
        <taxon>Sphingobacteriales</taxon>
        <taxon>Sphingobacteriaceae</taxon>
        <taxon>Pedobacter</taxon>
    </lineage>
</organism>
<keyword evidence="2" id="KW-1185">Reference proteome</keyword>
<dbReference type="RefSeq" id="WP_143095897.1">
    <property type="nucleotide sequence ID" value="NZ_FOPP01000001.1"/>
</dbReference>
<dbReference type="EMBL" id="FOPP01000001">
    <property type="protein sequence ID" value="SFG58114.1"/>
    <property type="molecule type" value="Genomic_DNA"/>
</dbReference>
<dbReference type="Proteomes" id="UP000199666">
    <property type="component" value="Unassembled WGS sequence"/>
</dbReference>
<dbReference type="STRING" id="414048.SAMN04489864_101135"/>
<dbReference type="OrthoDB" id="799797at2"/>
<proteinExistence type="predicted"/>
<accession>A0A1I2SZD1</accession>
<sequence>MNTRVMKFKELRNQEGMLSALVIKAEDIKELQENLKPNSALSNYLSEVQSSWEEEMGALQTILPNGHTIAETNKMAAKVTENIHREAFSKGVPMFYRDERTNDKEFVRANPDGSEDLVYLDLQTDEYILIKNLLGPGKGYWSYILHSIH</sequence>